<reference evidence="5 6" key="1">
    <citation type="submission" date="2017-03" db="EMBL/GenBank/DDBJ databases">
        <title>Widespread Adenine N6-methylation of Active Genes in Fungi.</title>
        <authorList>
            <consortium name="DOE Joint Genome Institute"/>
            <person name="Mondo S.J."/>
            <person name="Dannebaum R.O."/>
            <person name="Kuo R.C."/>
            <person name="Louie K.B."/>
            <person name="Bewick A.J."/>
            <person name="Labutti K."/>
            <person name="Haridas S."/>
            <person name="Kuo A."/>
            <person name="Salamov A."/>
            <person name="Ahrendt S.R."/>
            <person name="Lau R."/>
            <person name="Bowen B.P."/>
            <person name="Lipzen A."/>
            <person name="Sullivan W."/>
            <person name="Andreopoulos W.B."/>
            <person name="Clum A."/>
            <person name="Lindquist E."/>
            <person name="Daum C."/>
            <person name="Northen T.R."/>
            <person name="Ramamoorthy G."/>
            <person name="Schmitz R.J."/>
            <person name="Gryganskyi A."/>
            <person name="Culley D."/>
            <person name="Magnuson J."/>
            <person name="James T.Y."/>
            <person name="O'Malley M.A."/>
            <person name="Stajich J.E."/>
            <person name="Spatafora J.W."/>
            <person name="Visel A."/>
            <person name="Grigoriev I.V."/>
        </authorList>
    </citation>
    <scope>NUCLEOTIDE SEQUENCE [LARGE SCALE GENOMIC DNA]</scope>
    <source>
        <strain evidence="5 6">NRRL Y-17943</strain>
    </source>
</reference>
<evidence type="ECO:0000256" key="1">
    <source>
        <dbReference type="ARBA" id="ARBA00008947"/>
    </source>
</evidence>
<dbReference type="Pfam" id="PF02002">
    <property type="entry name" value="TFIIE_alpha"/>
    <property type="match status" value="1"/>
</dbReference>
<dbReference type="AlphaFoldDB" id="A0A1Y1U844"/>
<dbReference type="PROSITE" id="PS51344">
    <property type="entry name" value="HTH_TFE_IIE"/>
    <property type="match status" value="1"/>
</dbReference>
<keyword evidence="3" id="KW-0804">Transcription</keyword>
<gene>
    <name evidence="5" type="ORF">BD324DRAFT_637017</name>
</gene>
<keyword evidence="6" id="KW-1185">Reference proteome</keyword>
<organism evidence="5 6">
    <name type="scientific">Kockovaella imperatae</name>
    <dbReference type="NCBI Taxonomy" id="4999"/>
    <lineage>
        <taxon>Eukaryota</taxon>
        <taxon>Fungi</taxon>
        <taxon>Dikarya</taxon>
        <taxon>Basidiomycota</taxon>
        <taxon>Agaricomycotina</taxon>
        <taxon>Tremellomycetes</taxon>
        <taxon>Tremellales</taxon>
        <taxon>Cuniculitremaceae</taxon>
        <taxon>Kockovaella</taxon>
    </lineage>
</organism>
<dbReference type="InterPro" id="IPR036390">
    <property type="entry name" value="WH_DNA-bd_sf"/>
</dbReference>
<dbReference type="Proteomes" id="UP000193218">
    <property type="component" value="Unassembled WGS sequence"/>
</dbReference>
<dbReference type="InterPro" id="IPR024550">
    <property type="entry name" value="TFIIEa/SarR/Rpc3_HTH_dom"/>
</dbReference>
<dbReference type="SUPFAM" id="SSF57783">
    <property type="entry name" value="Zinc beta-ribbon"/>
    <property type="match status" value="1"/>
</dbReference>
<evidence type="ECO:0000313" key="6">
    <source>
        <dbReference type="Proteomes" id="UP000193218"/>
    </source>
</evidence>
<dbReference type="InParanoid" id="A0A1Y1U844"/>
<dbReference type="PANTHER" id="PTHR13097">
    <property type="entry name" value="TRANSCRIPTION INITIATION FACTOR IIE, ALPHA SUBUNIT"/>
    <property type="match status" value="1"/>
</dbReference>
<comment type="similarity">
    <text evidence="1">Belongs to the TFIIE alpha subunit family.</text>
</comment>
<comment type="caution">
    <text evidence="5">The sequence shown here is derived from an EMBL/GenBank/DDBJ whole genome shotgun (WGS) entry which is preliminary data.</text>
</comment>
<evidence type="ECO:0000259" key="4">
    <source>
        <dbReference type="PROSITE" id="PS51344"/>
    </source>
</evidence>
<evidence type="ECO:0000256" key="2">
    <source>
        <dbReference type="ARBA" id="ARBA00023015"/>
    </source>
</evidence>
<protein>
    <recommendedName>
        <fullName evidence="4">HTH TFE/IIEalpha-type domain-containing protein</fullName>
    </recommendedName>
</protein>
<accession>A0A1Y1U844</accession>
<dbReference type="PANTHER" id="PTHR13097:SF7">
    <property type="entry name" value="GENERAL TRANSCRIPTION FACTOR IIE SUBUNIT 1"/>
    <property type="match status" value="1"/>
</dbReference>
<dbReference type="Gene3D" id="3.30.40.10">
    <property type="entry name" value="Zinc/RING finger domain, C3HC4 (zinc finger)"/>
    <property type="match status" value="1"/>
</dbReference>
<dbReference type="InterPro" id="IPR013083">
    <property type="entry name" value="Znf_RING/FYVE/PHD"/>
</dbReference>
<dbReference type="InterPro" id="IPR017919">
    <property type="entry name" value="TFIIE/TFIIEa_HTH"/>
</dbReference>
<dbReference type="EMBL" id="NBSH01000015">
    <property type="protein sequence ID" value="ORX34188.1"/>
    <property type="molecule type" value="Genomic_DNA"/>
</dbReference>
<dbReference type="RefSeq" id="XP_021868466.1">
    <property type="nucleotide sequence ID" value="XM_022016961.1"/>
</dbReference>
<evidence type="ECO:0000313" key="5">
    <source>
        <dbReference type="EMBL" id="ORX34188.1"/>
    </source>
</evidence>
<sequence>MSVDFHSFSGSQSPSEYAFAMADTLSSDQIQRYCHDLVYQVAYTFYDSPYILIFKLLVTLGVTAERPLADLLGISAPELRRYIGTLHVHRLVKRHVNKERLPQDSFRRNIPGQSAQDNQLRTRDVNYYYLDYREFANVTKYRIAMMRKAIDDKIKQEVGHRGYICPNDGKTFRPLDLSNLFDPSTNAFVCDQCATELIEHDPTTDPTLGTGTQDNMQRFNLATASIREILKAVEGSTLPSLNIVAWIAQNVKVLPLPGEEAHEKGGDRKFEIVVGGEGDEREELEKARLAEAQRTQNALPVWYTHSTVTGSATALGLENRKGSMDDSPIKPDLHKVNDKDLDDEALDAHYANLMAEDSADEIMGGEPVQVKAEVEPEDELQAVEEVGAVPKVAQQEANGTADRDEPMISVDGKLKPLSQVTDTDAELMTPAEYQAWYEAMEAADS</sequence>
<proteinExistence type="inferred from homology"/>
<evidence type="ECO:0000256" key="3">
    <source>
        <dbReference type="ARBA" id="ARBA00023163"/>
    </source>
</evidence>
<dbReference type="SUPFAM" id="SSF46785">
    <property type="entry name" value="Winged helix' DNA-binding domain"/>
    <property type="match status" value="1"/>
</dbReference>
<dbReference type="OrthoDB" id="361102at2759"/>
<dbReference type="GeneID" id="33558770"/>
<dbReference type="GO" id="GO:0005673">
    <property type="term" value="C:transcription factor TFIIE complex"/>
    <property type="evidence" value="ECO:0007669"/>
    <property type="project" value="TreeGrafter"/>
</dbReference>
<feature type="domain" description="HTH TFE/IIEalpha-type" evidence="4">
    <location>
        <begin position="34"/>
        <end position="140"/>
    </location>
</feature>
<dbReference type="STRING" id="4999.A0A1Y1U844"/>
<dbReference type="FunCoup" id="A0A1Y1U844">
    <property type="interactions" value="337"/>
</dbReference>
<dbReference type="InterPro" id="IPR002853">
    <property type="entry name" value="TFIIE_asu"/>
</dbReference>
<dbReference type="SMART" id="SM00531">
    <property type="entry name" value="TFIIE"/>
    <property type="match status" value="1"/>
</dbReference>
<dbReference type="GO" id="GO:0006367">
    <property type="term" value="P:transcription initiation at RNA polymerase II promoter"/>
    <property type="evidence" value="ECO:0007669"/>
    <property type="project" value="InterPro"/>
</dbReference>
<dbReference type="InterPro" id="IPR039997">
    <property type="entry name" value="TFE"/>
</dbReference>
<name>A0A1Y1U844_9TREE</name>
<keyword evidence="2" id="KW-0805">Transcription regulation</keyword>